<dbReference type="Proteomes" id="UP001621964">
    <property type="component" value="Unassembled WGS sequence"/>
</dbReference>
<evidence type="ECO:0000256" key="2">
    <source>
        <dbReference type="PROSITE-ProRule" id="PRU01213"/>
    </source>
</evidence>
<organism evidence="4 5">
    <name type="scientific">Neisseria oralis</name>
    <dbReference type="NCBI Taxonomy" id="1107316"/>
    <lineage>
        <taxon>Bacteria</taxon>
        <taxon>Pseudomonadati</taxon>
        <taxon>Pseudomonadota</taxon>
        <taxon>Betaproteobacteria</taxon>
        <taxon>Neisseriales</taxon>
        <taxon>Neisseriaceae</taxon>
        <taxon>Neisseria</taxon>
    </lineage>
</organism>
<dbReference type="InterPro" id="IPR051815">
    <property type="entry name" value="Molybdate_resp_trans_reg"/>
</dbReference>
<dbReference type="PANTHER" id="PTHR30432:SF1">
    <property type="entry name" value="DNA-BINDING TRANSCRIPTIONAL DUAL REGULATOR MODE"/>
    <property type="match status" value="1"/>
</dbReference>
<evidence type="ECO:0000259" key="3">
    <source>
        <dbReference type="PROSITE" id="PS51866"/>
    </source>
</evidence>
<comment type="caution">
    <text evidence="4">The sequence shown here is derived from an EMBL/GenBank/DDBJ whole genome shotgun (WGS) entry which is preliminary data.</text>
</comment>
<dbReference type="PROSITE" id="PS51866">
    <property type="entry name" value="MOP"/>
    <property type="match status" value="2"/>
</dbReference>
<reference evidence="4 5" key="1">
    <citation type="submission" date="2024-11" db="EMBL/GenBank/DDBJ databases">
        <authorList>
            <person name="Mikucki A.G."/>
            <person name="Kahler C.M."/>
        </authorList>
    </citation>
    <scope>NUCLEOTIDE SEQUENCE [LARGE SCALE GENOMIC DNA]</scope>
    <source>
        <strain evidence="4 5">EXNM717</strain>
    </source>
</reference>
<dbReference type="Pfam" id="PF03459">
    <property type="entry name" value="TOBE"/>
    <property type="match status" value="2"/>
</dbReference>
<accession>A0ABW8Q4P1</accession>
<evidence type="ECO:0000256" key="1">
    <source>
        <dbReference type="ARBA" id="ARBA00022505"/>
    </source>
</evidence>
<keyword evidence="5" id="KW-1185">Reference proteome</keyword>
<dbReference type="PANTHER" id="PTHR30432">
    <property type="entry name" value="TRANSCRIPTIONAL REGULATOR MODE"/>
    <property type="match status" value="1"/>
</dbReference>
<name>A0ABW8Q4P1_9NEIS</name>
<dbReference type="RefSeq" id="WP_297958671.1">
    <property type="nucleotide sequence ID" value="NZ_JBJGEB010000005.1"/>
</dbReference>
<dbReference type="Gene3D" id="2.40.50.100">
    <property type="match status" value="2"/>
</dbReference>
<dbReference type="NCBIfam" id="TIGR00638">
    <property type="entry name" value="Mop"/>
    <property type="match status" value="2"/>
</dbReference>
<keyword evidence="1 2" id="KW-0500">Molybdenum</keyword>
<sequence length="142" mass="14843">MKTSARNQFAGIVKRIKNGDVGSEVTITLPGGHELVAMITRESCNDLGLNVGSAVIALIKSTAIIIATDLEHIKLSARNRLNGLICEVERGAVNSVITMDLGSGLRLTAGVTLQSTEQLNLHPGQRATAIFKAGSVVLGVLA</sequence>
<protein>
    <submittedName>
        <fullName evidence="4">Molybdopterin-binding protein</fullName>
    </submittedName>
</protein>
<proteinExistence type="predicted"/>
<dbReference type="InterPro" id="IPR004606">
    <property type="entry name" value="Mop_domain"/>
</dbReference>
<dbReference type="SUPFAM" id="SSF50331">
    <property type="entry name" value="MOP-like"/>
    <property type="match status" value="2"/>
</dbReference>
<gene>
    <name evidence="4" type="ORF">ACI43T_06475</name>
</gene>
<evidence type="ECO:0000313" key="4">
    <source>
        <dbReference type="EMBL" id="MFK7642140.1"/>
    </source>
</evidence>
<dbReference type="EMBL" id="JBJGEB010000005">
    <property type="protein sequence ID" value="MFK7642140.1"/>
    <property type="molecule type" value="Genomic_DNA"/>
</dbReference>
<dbReference type="InterPro" id="IPR005116">
    <property type="entry name" value="Transp-assoc_OB_typ1"/>
</dbReference>
<evidence type="ECO:0000313" key="5">
    <source>
        <dbReference type="Proteomes" id="UP001621964"/>
    </source>
</evidence>
<dbReference type="InterPro" id="IPR008995">
    <property type="entry name" value="Mo/tungstate-bd_C_term_dom"/>
</dbReference>
<feature type="domain" description="Mop" evidence="3">
    <location>
        <begin position="74"/>
        <end position="140"/>
    </location>
</feature>
<feature type="domain" description="Mop" evidence="3">
    <location>
        <begin position="2"/>
        <end position="68"/>
    </location>
</feature>